<organism evidence="1 2">
    <name type="scientific">Streptomyces silvisoli</name>
    <dbReference type="NCBI Taxonomy" id="3034235"/>
    <lineage>
        <taxon>Bacteria</taxon>
        <taxon>Bacillati</taxon>
        <taxon>Actinomycetota</taxon>
        <taxon>Actinomycetes</taxon>
        <taxon>Kitasatosporales</taxon>
        <taxon>Streptomycetaceae</taxon>
        <taxon>Streptomyces</taxon>
    </lineage>
</organism>
<comment type="caution">
    <text evidence="1">The sequence shown here is derived from an EMBL/GenBank/DDBJ whole genome shotgun (WGS) entry which is preliminary data.</text>
</comment>
<sequence length="186" mass="20199">MKWMMGSGHAIGAANIAAATNSPELLQKFLGKALADLDINPIIETGTLRRELRSIQGTAHQAAQSGYPVTPFSLDIQNRMAEFLNQESATLGARLANAFSAGAHLGWGYMRCAQHFQLDTVQTNIQHAGQHLKAIDDSGIHLDYAKGISELSQQYAQAHTGHPTWATVAELFETFTSRMMDALPPP</sequence>
<dbReference type="EMBL" id="JARJBC010000043">
    <property type="protein sequence ID" value="MDF3294321.1"/>
    <property type="molecule type" value="Genomic_DNA"/>
</dbReference>
<dbReference type="Proteomes" id="UP001216579">
    <property type="component" value="Unassembled WGS sequence"/>
</dbReference>
<name>A0ABT5ZXE5_9ACTN</name>
<evidence type="ECO:0000313" key="2">
    <source>
        <dbReference type="Proteomes" id="UP001216579"/>
    </source>
</evidence>
<dbReference type="RefSeq" id="WP_276097129.1">
    <property type="nucleotide sequence ID" value="NZ_JARJBC010000043.1"/>
</dbReference>
<keyword evidence="2" id="KW-1185">Reference proteome</keyword>
<proteinExistence type="predicted"/>
<evidence type="ECO:0000313" key="1">
    <source>
        <dbReference type="EMBL" id="MDF3294321.1"/>
    </source>
</evidence>
<reference evidence="1 2" key="1">
    <citation type="submission" date="2023-03" db="EMBL/GenBank/DDBJ databases">
        <title>Draft genome sequence of Streptomyces sp. RB6PN23 isolated from peat swamp forest in Thailand.</title>
        <authorList>
            <person name="Klaysubun C."/>
            <person name="Duangmal K."/>
        </authorList>
    </citation>
    <scope>NUCLEOTIDE SEQUENCE [LARGE SCALE GENOMIC DNA]</scope>
    <source>
        <strain evidence="1 2">RB6PN23</strain>
    </source>
</reference>
<accession>A0ABT5ZXE5</accession>
<protein>
    <submittedName>
        <fullName evidence="1">Uncharacterized protein</fullName>
    </submittedName>
</protein>
<gene>
    <name evidence="1" type="ORF">P3G67_35020</name>
</gene>